<dbReference type="InterPro" id="IPR002110">
    <property type="entry name" value="Ankyrin_rpt"/>
</dbReference>
<reference evidence="2 3" key="1">
    <citation type="journal article" date="2011" name="PLoS Pathog.">
        <title>Genomic and proteomic analyses of the fungus Arthrobotrys oligospora provide insights into nematode-trap formation.</title>
        <authorList>
            <person name="Yang J."/>
            <person name="Wang L."/>
            <person name="Ji X."/>
            <person name="Feng Y."/>
            <person name="Li X."/>
            <person name="Zou C."/>
            <person name="Xu J."/>
            <person name="Ren Y."/>
            <person name="Mi Q."/>
            <person name="Wu J."/>
            <person name="Liu S."/>
            <person name="Liu Y."/>
            <person name="Huang X."/>
            <person name="Wang H."/>
            <person name="Niu X."/>
            <person name="Li J."/>
            <person name="Liang L."/>
            <person name="Luo Y."/>
            <person name="Ji K."/>
            <person name="Zhou W."/>
            <person name="Yu Z."/>
            <person name="Li G."/>
            <person name="Liu Y."/>
            <person name="Li L."/>
            <person name="Qiao M."/>
            <person name="Feng L."/>
            <person name="Zhang K.-Q."/>
        </authorList>
    </citation>
    <scope>NUCLEOTIDE SEQUENCE [LARGE SCALE GENOMIC DNA]</scope>
    <source>
        <strain evidence="3">ATCC 24927 / CBS 115.81 / DSM 1491</strain>
    </source>
</reference>
<dbReference type="AlphaFoldDB" id="G1XKY9"/>
<organism evidence="2 3">
    <name type="scientific">Arthrobotrys oligospora (strain ATCC 24927 / CBS 115.81 / DSM 1491)</name>
    <name type="common">Nematode-trapping fungus</name>
    <name type="synonym">Didymozoophaga oligospora</name>
    <dbReference type="NCBI Taxonomy" id="756982"/>
    <lineage>
        <taxon>Eukaryota</taxon>
        <taxon>Fungi</taxon>
        <taxon>Dikarya</taxon>
        <taxon>Ascomycota</taxon>
        <taxon>Pezizomycotina</taxon>
        <taxon>Orbiliomycetes</taxon>
        <taxon>Orbiliales</taxon>
        <taxon>Orbiliaceae</taxon>
        <taxon>Orbilia</taxon>
        <taxon>Orbilia oligospora</taxon>
    </lineage>
</organism>
<sequence>MFQPKKRARPCPMLDDNGIREEMRLLYQLLGWTPKEIAAEINKNHKLTVTGPQVRDKLNKLGYKKRFCPKQTKAIFREMVRRKNMGKESEVLIGGIITLSGKKLQRSIRRNLTLTEQNHISKGIQVELANELSEYLQVCTPQAHDMDLVLLRPQTIRHIPLLILHNLPIWQFVSQLIEKPTLRSSKNAHDHNNLKVTAHGSIPHSPLLRLIIYKISNNLTNDLDWNGEIMKYLDGINEFGLREAFKRLLSNTSLSIAAASEIIAPWLYVRQDLELLEFILRIHNGIKLRPFRILGMFGYRRRFLTLNTNWIEMALKDIETTKDLPGSHEDLGLLLLACKRARGDISLFQRLWNRKAFPEFITWPGFSMGDCLHESTPLLAEDESILRLLLSLGFTRFKWALALRAVLLDNYSITKVFLEHDGLIPSDRSSLPGPGDSCGHSHVWEMLGIPMFYGIVAQFVTTEIIPRYATSAFTTLSPADFKLALEYNINRVLVLAACLNPEITEYVIQVMGWANAALTESEVVKLAIELLPCCRDEPRKHNYWVYYNVNRILNLRSNFRPLVVFRKLFRADIDLTQTELWQHLIWKSLYRRYFSGDKEPSAGGSLEYLRIFLQWPGAVDCELDLYPLLGNGYSKAHGFCNISNPIKPIVAVFLFREPAPFLLLLESGASIVDIPAKKDAQSNLIISKEFIEACQNQDLRRVCDLWDYRIEAADKFRVGFSGGDQAAAYLHRWEPEAVNSLLPHLKDPLSRFEVFKVVVERVMRLESSSGHAMLVYRGIIRSLIGSGILPDIKDSDDRGHGESFSNFNSEYLATLLKAIIGGDFEFAEILFEISDHLNLYVQENGDEALFGVVDGIYDCRKYFVFVFYAAVNGISALKFLMRQGFDISVPAEDPQISDRGNFTALHGALFSGNMDTLVFVLQSGADIYAPCGDCESAIESAVCEGRIDAVALILAVDPNCHYLALKAAEKTEYEYIAEYVRNWTPESSSVFQNQGGSIENISERPSVAFPVELL</sequence>
<dbReference type="HOGENOM" id="CLU_301472_0_0_1"/>
<accession>G1XKY9</accession>
<comment type="caution">
    <text evidence="2">The sequence shown here is derived from an EMBL/GenBank/DDBJ whole genome shotgun (WGS) entry which is preliminary data.</text>
</comment>
<dbReference type="RefSeq" id="XP_011125151.1">
    <property type="nucleotide sequence ID" value="XM_011126849.1"/>
</dbReference>
<dbReference type="PROSITE" id="PS50088">
    <property type="entry name" value="ANK_REPEAT"/>
    <property type="match status" value="1"/>
</dbReference>
<protein>
    <submittedName>
        <fullName evidence="2">Uncharacterized protein</fullName>
    </submittedName>
</protein>
<keyword evidence="3" id="KW-1185">Reference proteome</keyword>
<dbReference type="SMART" id="SM00248">
    <property type="entry name" value="ANK"/>
    <property type="match status" value="2"/>
</dbReference>
<dbReference type="SUPFAM" id="SSF48403">
    <property type="entry name" value="Ankyrin repeat"/>
    <property type="match status" value="1"/>
</dbReference>
<keyword evidence="1" id="KW-0040">ANK repeat</keyword>
<dbReference type="OMA" id="NWIEMAL"/>
<dbReference type="Proteomes" id="UP000008784">
    <property type="component" value="Unassembled WGS sequence"/>
</dbReference>
<feature type="repeat" description="ANK" evidence="1">
    <location>
        <begin position="900"/>
        <end position="927"/>
    </location>
</feature>
<evidence type="ECO:0000313" key="3">
    <source>
        <dbReference type="Proteomes" id="UP000008784"/>
    </source>
</evidence>
<dbReference type="InterPro" id="IPR036770">
    <property type="entry name" value="Ankyrin_rpt-contain_sf"/>
</dbReference>
<dbReference type="GeneID" id="22896044"/>
<dbReference type="InParanoid" id="G1XKY9"/>
<dbReference type="OrthoDB" id="5430593at2759"/>
<dbReference type="EMBL" id="ADOT01000194">
    <property type="protein sequence ID" value="EGX46335.1"/>
    <property type="molecule type" value="Genomic_DNA"/>
</dbReference>
<dbReference type="PROSITE" id="PS50297">
    <property type="entry name" value="ANK_REP_REGION"/>
    <property type="match status" value="1"/>
</dbReference>
<evidence type="ECO:0000313" key="2">
    <source>
        <dbReference type="EMBL" id="EGX46335.1"/>
    </source>
</evidence>
<proteinExistence type="predicted"/>
<name>G1XKY9_ARTOA</name>
<evidence type="ECO:0000256" key="1">
    <source>
        <dbReference type="PROSITE-ProRule" id="PRU00023"/>
    </source>
</evidence>
<dbReference type="Gene3D" id="1.25.40.20">
    <property type="entry name" value="Ankyrin repeat-containing domain"/>
    <property type="match status" value="1"/>
</dbReference>
<gene>
    <name evidence="2" type="ORF">AOL_s00110g159</name>
</gene>